<name>A0AA87ZLZ6_FICCA</name>
<comment type="caution">
    <text evidence="1">The sequence shown here is derived from an EMBL/GenBank/DDBJ whole genome shotgun (WGS) entry which is preliminary data.</text>
</comment>
<protein>
    <submittedName>
        <fullName evidence="1">Uncharacterized protein</fullName>
    </submittedName>
</protein>
<dbReference type="EMBL" id="BTGU01000006">
    <property type="protein sequence ID" value="GMN36452.1"/>
    <property type="molecule type" value="Genomic_DNA"/>
</dbReference>
<dbReference type="AlphaFoldDB" id="A0AA87ZLZ6"/>
<evidence type="ECO:0000313" key="2">
    <source>
        <dbReference type="Proteomes" id="UP001187192"/>
    </source>
</evidence>
<proteinExistence type="predicted"/>
<accession>A0AA87ZLZ6</accession>
<sequence length="83" mass="8341">MGLVVEVGSGTGGFGQREGAFVACAGGSSSGGGGPSLTSGWGVAQADLVRGRGRPLSVPVDLAEGEGVRRRHRGRGLVFFKKN</sequence>
<gene>
    <name evidence="1" type="ORF">TIFTF001_006024</name>
</gene>
<dbReference type="Proteomes" id="UP001187192">
    <property type="component" value="Unassembled WGS sequence"/>
</dbReference>
<reference evidence="1" key="1">
    <citation type="submission" date="2023-07" db="EMBL/GenBank/DDBJ databases">
        <title>draft genome sequence of fig (Ficus carica).</title>
        <authorList>
            <person name="Takahashi T."/>
            <person name="Nishimura K."/>
        </authorList>
    </citation>
    <scope>NUCLEOTIDE SEQUENCE</scope>
</reference>
<organism evidence="1 2">
    <name type="scientific">Ficus carica</name>
    <name type="common">Common fig</name>
    <dbReference type="NCBI Taxonomy" id="3494"/>
    <lineage>
        <taxon>Eukaryota</taxon>
        <taxon>Viridiplantae</taxon>
        <taxon>Streptophyta</taxon>
        <taxon>Embryophyta</taxon>
        <taxon>Tracheophyta</taxon>
        <taxon>Spermatophyta</taxon>
        <taxon>Magnoliopsida</taxon>
        <taxon>eudicotyledons</taxon>
        <taxon>Gunneridae</taxon>
        <taxon>Pentapetalae</taxon>
        <taxon>rosids</taxon>
        <taxon>fabids</taxon>
        <taxon>Rosales</taxon>
        <taxon>Moraceae</taxon>
        <taxon>Ficeae</taxon>
        <taxon>Ficus</taxon>
    </lineage>
</organism>
<keyword evidence="2" id="KW-1185">Reference proteome</keyword>
<evidence type="ECO:0000313" key="1">
    <source>
        <dbReference type="EMBL" id="GMN36452.1"/>
    </source>
</evidence>